<dbReference type="EMBL" id="BLXT01002298">
    <property type="protein sequence ID" value="GFN92823.1"/>
    <property type="molecule type" value="Genomic_DNA"/>
</dbReference>
<reference evidence="1 2" key="1">
    <citation type="journal article" date="2021" name="Elife">
        <title>Chloroplast acquisition without the gene transfer in kleptoplastic sea slugs, Plakobranchus ocellatus.</title>
        <authorList>
            <person name="Maeda T."/>
            <person name="Takahashi S."/>
            <person name="Yoshida T."/>
            <person name="Shimamura S."/>
            <person name="Takaki Y."/>
            <person name="Nagai Y."/>
            <person name="Toyoda A."/>
            <person name="Suzuki Y."/>
            <person name="Arimoto A."/>
            <person name="Ishii H."/>
            <person name="Satoh N."/>
            <person name="Nishiyama T."/>
            <person name="Hasebe M."/>
            <person name="Maruyama T."/>
            <person name="Minagawa J."/>
            <person name="Obokata J."/>
            <person name="Shigenobu S."/>
        </authorList>
    </citation>
    <scope>NUCLEOTIDE SEQUENCE [LARGE SCALE GENOMIC DNA]</scope>
</reference>
<evidence type="ECO:0000313" key="2">
    <source>
        <dbReference type="Proteomes" id="UP000735302"/>
    </source>
</evidence>
<proteinExistence type="predicted"/>
<dbReference type="AlphaFoldDB" id="A0AAV3ZEL5"/>
<organism evidence="1 2">
    <name type="scientific">Plakobranchus ocellatus</name>
    <dbReference type="NCBI Taxonomy" id="259542"/>
    <lineage>
        <taxon>Eukaryota</taxon>
        <taxon>Metazoa</taxon>
        <taxon>Spiralia</taxon>
        <taxon>Lophotrochozoa</taxon>
        <taxon>Mollusca</taxon>
        <taxon>Gastropoda</taxon>
        <taxon>Heterobranchia</taxon>
        <taxon>Euthyneura</taxon>
        <taxon>Panpulmonata</taxon>
        <taxon>Sacoglossa</taxon>
        <taxon>Placobranchoidea</taxon>
        <taxon>Plakobranchidae</taxon>
        <taxon>Plakobranchus</taxon>
    </lineage>
</organism>
<keyword evidence="2" id="KW-1185">Reference proteome</keyword>
<accession>A0AAV3ZEL5</accession>
<comment type="caution">
    <text evidence="1">The sequence shown here is derived from an EMBL/GenBank/DDBJ whole genome shotgun (WGS) entry which is preliminary data.</text>
</comment>
<name>A0AAV3ZEL5_9GAST</name>
<evidence type="ECO:0000313" key="1">
    <source>
        <dbReference type="EMBL" id="GFN92823.1"/>
    </source>
</evidence>
<dbReference type="Proteomes" id="UP000735302">
    <property type="component" value="Unassembled WGS sequence"/>
</dbReference>
<sequence length="72" mass="8296">MTFPWKGQPRSESLVPYESCIKTPGPGRPDMVSCDKHLQILNATTTTITTNIANISNHHHHHHYHQHHHQKD</sequence>
<protein>
    <submittedName>
        <fullName evidence="1">Uncharacterized protein</fullName>
    </submittedName>
</protein>
<gene>
    <name evidence="1" type="ORF">PoB_001932900</name>
</gene>